<dbReference type="EMBL" id="SOZI01000001">
    <property type="protein sequence ID" value="TNY24744.1"/>
    <property type="molecule type" value="Genomic_DNA"/>
</dbReference>
<evidence type="ECO:0000313" key="3">
    <source>
        <dbReference type="Proteomes" id="UP000311382"/>
    </source>
</evidence>
<sequence>MLILARPWSGGLSQRSPAGRLRSAPEMLKFFGGVSSAPDQTTPKASDQRNPFEFFSPSSRKGSVANAHPAAGSSGPSSGTVTATPSGSATPAQRQSVSTPGLGSPSSATAPAGSAQAAGAGGAGGVALDPPPPTTPGSPLPGKPAFTA</sequence>
<keyword evidence="3" id="KW-1185">Reference proteome</keyword>
<dbReference type="AlphaFoldDB" id="A0A5C5G8M6"/>
<dbReference type="Proteomes" id="UP000311382">
    <property type="component" value="Unassembled WGS sequence"/>
</dbReference>
<comment type="caution">
    <text evidence="2">The sequence shown here is derived from an EMBL/GenBank/DDBJ whole genome shotgun (WGS) entry which is preliminary data.</text>
</comment>
<feature type="compositionally biased region" description="Pro residues" evidence="1">
    <location>
        <begin position="129"/>
        <end position="142"/>
    </location>
</feature>
<evidence type="ECO:0000313" key="2">
    <source>
        <dbReference type="EMBL" id="TNY24744.1"/>
    </source>
</evidence>
<name>A0A5C5G8M6_9BASI</name>
<feature type="compositionally biased region" description="Low complexity" evidence="1">
    <location>
        <begin position="100"/>
        <end position="118"/>
    </location>
</feature>
<dbReference type="OrthoDB" id="2530197at2759"/>
<feature type="compositionally biased region" description="Low complexity" evidence="1">
    <location>
        <begin position="67"/>
        <end position="92"/>
    </location>
</feature>
<evidence type="ECO:0000256" key="1">
    <source>
        <dbReference type="SAM" id="MobiDB-lite"/>
    </source>
</evidence>
<accession>A0A5C5G8M6</accession>
<protein>
    <submittedName>
        <fullName evidence="2">Uncharacterized protein</fullName>
    </submittedName>
</protein>
<organism evidence="2 3">
    <name type="scientific">Rhodotorula diobovata</name>
    <dbReference type="NCBI Taxonomy" id="5288"/>
    <lineage>
        <taxon>Eukaryota</taxon>
        <taxon>Fungi</taxon>
        <taxon>Dikarya</taxon>
        <taxon>Basidiomycota</taxon>
        <taxon>Pucciniomycotina</taxon>
        <taxon>Microbotryomycetes</taxon>
        <taxon>Sporidiobolales</taxon>
        <taxon>Sporidiobolaceae</taxon>
        <taxon>Rhodotorula</taxon>
    </lineage>
</organism>
<reference evidence="2 3" key="1">
    <citation type="submission" date="2019-03" db="EMBL/GenBank/DDBJ databases">
        <title>Rhodosporidium diobovatum UCD-FST 08-225 genome sequencing, assembly, and annotation.</title>
        <authorList>
            <person name="Fakankun I.U."/>
            <person name="Fristensky B."/>
            <person name="Levin D.B."/>
        </authorList>
    </citation>
    <scope>NUCLEOTIDE SEQUENCE [LARGE SCALE GENOMIC DNA]</scope>
    <source>
        <strain evidence="2 3">UCD-FST 08-225</strain>
    </source>
</reference>
<feature type="compositionally biased region" description="Polar residues" evidence="1">
    <location>
        <begin position="37"/>
        <end position="49"/>
    </location>
</feature>
<proteinExistence type="predicted"/>
<feature type="region of interest" description="Disordered" evidence="1">
    <location>
        <begin position="1"/>
        <end position="148"/>
    </location>
</feature>
<gene>
    <name evidence="2" type="ORF">DMC30DRAFT_412982</name>
</gene>